<protein>
    <recommendedName>
        <fullName evidence="4">IseA DL-endopeptidase inhibitor</fullName>
    </recommendedName>
</protein>
<organism evidence="2 3">
    <name type="scientific">Paenibacillus tianmuensis</name>
    <dbReference type="NCBI Taxonomy" id="624147"/>
    <lineage>
        <taxon>Bacteria</taxon>
        <taxon>Bacillati</taxon>
        <taxon>Bacillota</taxon>
        <taxon>Bacilli</taxon>
        <taxon>Bacillales</taxon>
        <taxon>Paenibacillaceae</taxon>
        <taxon>Paenibacillus</taxon>
    </lineage>
</organism>
<dbReference type="AlphaFoldDB" id="A0A1G4TRT4"/>
<feature type="chain" id="PRO_5038600416" description="IseA DL-endopeptidase inhibitor" evidence="1">
    <location>
        <begin position="20"/>
        <end position="220"/>
    </location>
</feature>
<sequence>MKKTYISVALLLCMSISMVGCDSSQPVTSPVKEEVKPIASSIESNSPLKEDILKTEDVNLVISLLDNYSPSVLDDSVLEAKGDTYKWIWFNTLQIWTDDLIRLTHAKGKLEGKAKDAIIARLNTYFVPEESEEIFNTYFRKDSQGNYESIPTERFGKGTSSIHADLKVLIEKKGTKVIVRVTGTEYDYFDPQNKQKNKVDVEFDLIKKEKHYYITNIEHH</sequence>
<dbReference type="OrthoDB" id="2476193at2"/>
<dbReference type="Proteomes" id="UP000198601">
    <property type="component" value="Unassembled WGS sequence"/>
</dbReference>
<reference evidence="3" key="1">
    <citation type="submission" date="2016-10" db="EMBL/GenBank/DDBJ databases">
        <authorList>
            <person name="Varghese N."/>
            <person name="Submissions S."/>
        </authorList>
    </citation>
    <scope>NUCLEOTIDE SEQUENCE [LARGE SCALE GENOMIC DNA]</scope>
    <source>
        <strain evidence="3">CGMCC 1.8946</strain>
    </source>
</reference>
<dbReference type="EMBL" id="FMTT01000064">
    <property type="protein sequence ID" value="SCW84054.1"/>
    <property type="molecule type" value="Genomic_DNA"/>
</dbReference>
<dbReference type="PROSITE" id="PS51257">
    <property type="entry name" value="PROKAR_LIPOPROTEIN"/>
    <property type="match status" value="1"/>
</dbReference>
<evidence type="ECO:0000313" key="3">
    <source>
        <dbReference type="Proteomes" id="UP000198601"/>
    </source>
</evidence>
<accession>A0A1G4TRT4</accession>
<gene>
    <name evidence="2" type="ORF">SAMN04487970_10641</name>
</gene>
<keyword evidence="1" id="KW-0732">Signal</keyword>
<proteinExistence type="predicted"/>
<name>A0A1G4TRT4_9BACL</name>
<dbReference type="RefSeq" id="WP_090676605.1">
    <property type="nucleotide sequence ID" value="NZ_FMTT01000064.1"/>
</dbReference>
<feature type="signal peptide" evidence="1">
    <location>
        <begin position="1"/>
        <end position="19"/>
    </location>
</feature>
<keyword evidence="3" id="KW-1185">Reference proteome</keyword>
<evidence type="ECO:0008006" key="4">
    <source>
        <dbReference type="Google" id="ProtNLM"/>
    </source>
</evidence>
<evidence type="ECO:0000313" key="2">
    <source>
        <dbReference type="EMBL" id="SCW84054.1"/>
    </source>
</evidence>
<evidence type="ECO:0000256" key="1">
    <source>
        <dbReference type="SAM" id="SignalP"/>
    </source>
</evidence>